<sequence>MAAHAFTGLLNFLQFLFTFMKKHDKAIAMFILLFMWLFFWGNTMNPDYGAYSNLYSKIQNGVPMLRNTSMEPGFIIMMKLSSLLGLNYRGFLILISLCCYLLIHSTVKLYCKNYSYVYLLYLVYPYFIDVIQIRNFIAMSILIYSVRFLMNDGLYATIKYIVLLLITTSIHRMFIVYLPMILIKPKNKNTFIYYLAICSILFSIIFLLNDKNIPILGPYIENFIGRISNGRYLVYLESKTNWGWILFCYLQVSSFVMIVLSKILYKRYTTNILNPSHYDNIIKFITLMYYVNLFLFVYMPFLILNVNCTRIIRNILILNYMAFSIVSGIIKDRDVKILYNLSAITYALSYFVILVIPQTEDIILSVICNNIIYSILQF</sequence>
<keyword evidence="3" id="KW-1185">Reference proteome</keyword>
<dbReference type="KEGG" id="amo:Anamo_1230"/>
<feature type="transmembrane region" description="Helical" evidence="1">
    <location>
        <begin position="242"/>
        <end position="260"/>
    </location>
</feature>
<dbReference type="STRING" id="891968.Anamo_1230"/>
<feature type="transmembrane region" description="Helical" evidence="1">
    <location>
        <begin position="191"/>
        <end position="208"/>
    </location>
</feature>
<organism evidence="2 3">
    <name type="scientific">Acetomicrobium mobile (strain ATCC BAA-54 / DSM 13181 / JCM 12221 / NGA)</name>
    <name type="common">Anaerobaculum mobile</name>
    <dbReference type="NCBI Taxonomy" id="891968"/>
    <lineage>
        <taxon>Bacteria</taxon>
        <taxon>Thermotogati</taxon>
        <taxon>Synergistota</taxon>
        <taxon>Synergistia</taxon>
        <taxon>Synergistales</taxon>
        <taxon>Acetomicrobiaceae</taxon>
        <taxon>Acetomicrobium</taxon>
    </lineage>
</organism>
<dbReference type="Proteomes" id="UP000006061">
    <property type="component" value="Chromosome"/>
</dbReference>
<dbReference type="HOGENOM" id="CLU_060501_0_0_0"/>
<feature type="transmembrane region" description="Helical" evidence="1">
    <location>
        <begin position="26"/>
        <end position="43"/>
    </location>
</feature>
<gene>
    <name evidence="2" type="ordered locus">Anamo_1230</name>
</gene>
<reference evidence="3" key="1">
    <citation type="journal article" date="2013" name="Stand. Genomic Sci.">
        <title>Complete genome sequence of the moderate thermophile Anaerobaculum mobile type strain (NGA(T)).</title>
        <authorList>
            <person name="Mavromatis K."/>
            <person name="Stackebrandt E."/>
            <person name="Held B."/>
            <person name="Lapidus A."/>
            <person name="Nolan M."/>
            <person name="Lucas S."/>
            <person name="Hammon N."/>
            <person name="Deshpande S."/>
            <person name="Cheng J.F."/>
            <person name="Tapia R."/>
            <person name="Goodwin L.A."/>
            <person name="Pitluck S."/>
            <person name="Liolios K."/>
            <person name="Pagani I."/>
            <person name="Ivanova N."/>
            <person name="Mikhailova N."/>
            <person name="Huntemann M."/>
            <person name="Pati A."/>
            <person name="Chen A."/>
            <person name="Palaniappan K."/>
            <person name="Land M."/>
            <person name="Rohde M."/>
            <person name="Spring S."/>
            <person name="Goker M."/>
            <person name="Woyke T."/>
            <person name="Detter J.C."/>
            <person name="Bristow J."/>
            <person name="Eisen J.A."/>
            <person name="Markowitz V."/>
            <person name="Hugenholtz P."/>
            <person name="Klenk H.P."/>
            <person name="Kyrpides N.C."/>
        </authorList>
    </citation>
    <scope>NUCLEOTIDE SEQUENCE</scope>
    <source>
        <strain evidence="3">ATCC BAA-54 / DSM 13181 / NGA</strain>
    </source>
</reference>
<evidence type="ECO:0000313" key="2">
    <source>
        <dbReference type="EMBL" id="AFM21844.1"/>
    </source>
</evidence>
<feature type="transmembrane region" description="Helical" evidence="1">
    <location>
        <begin position="158"/>
        <end position="179"/>
    </location>
</feature>
<dbReference type="EMBL" id="CP003198">
    <property type="protein sequence ID" value="AFM21844.1"/>
    <property type="molecule type" value="Genomic_DNA"/>
</dbReference>
<feature type="transmembrane region" description="Helical" evidence="1">
    <location>
        <begin position="281"/>
        <end position="299"/>
    </location>
</feature>
<dbReference type="Pfam" id="PF14897">
    <property type="entry name" value="EpsG"/>
    <property type="match status" value="1"/>
</dbReference>
<name>I4BX37_ACEMN</name>
<dbReference type="InterPro" id="IPR049458">
    <property type="entry name" value="EpsG-like"/>
</dbReference>
<accession>I4BX37</accession>
<keyword evidence="1" id="KW-0472">Membrane</keyword>
<evidence type="ECO:0000256" key="1">
    <source>
        <dbReference type="SAM" id="Phobius"/>
    </source>
</evidence>
<dbReference type="eggNOG" id="ENOG5032Z1B">
    <property type="taxonomic scope" value="Bacteria"/>
</dbReference>
<keyword evidence="1" id="KW-1133">Transmembrane helix</keyword>
<proteinExistence type="predicted"/>
<evidence type="ECO:0000313" key="3">
    <source>
        <dbReference type="Proteomes" id="UP000006061"/>
    </source>
</evidence>
<keyword evidence="1" id="KW-0812">Transmembrane</keyword>
<feature type="transmembrane region" description="Helical" evidence="1">
    <location>
        <begin position="311"/>
        <end position="330"/>
    </location>
</feature>
<protein>
    <recommendedName>
        <fullName evidence="4">EpsG family protein</fullName>
    </recommendedName>
</protein>
<dbReference type="AlphaFoldDB" id="I4BX37"/>
<evidence type="ECO:0008006" key="4">
    <source>
        <dbReference type="Google" id="ProtNLM"/>
    </source>
</evidence>
<feature type="transmembrane region" description="Helical" evidence="1">
    <location>
        <begin position="86"/>
        <end position="103"/>
    </location>
</feature>
<feature type="transmembrane region" description="Helical" evidence="1">
    <location>
        <begin position="115"/>
        <end position="146"/>
    </location>
</feature>
<feature type="transmembrane region" description="Helical" evidence="1">
    <location>
        <begin position="337"/>
        <end position="356"/>
    </location>
</feature>